<comment type="cofactor">
    <cofactor evidence="1 8">
        <name>FAD</name>
        <dbReference type="ChEBI" id="CHEBI:57692"/>
    </cofactor>
</comment>
<keyword evidence="7" id="KW-0325">Glycoprotein</keyword>
<keyword evidence="6" id="KW-1015">Disulfide bond</keyword>
<dbReference type="Pfam" id="PF00085">
    <property type="entry name" value="Thioredoxin"/>
    <property type="match status" value="1"/>
</dbReference>
<dbReference type="EC" id="1.8.3.2" evidence="8"/>
<dbReference type="EMBL" id="CAUYUE010000008">
    <property type="protein sequence ID" value="CAK0783520.1"/>
    <property type="molecule type" value="Genomic_DNA"/>
</dbReference>
<dbReference type="InterPro" id="IPR039798">
    <property type="entry name" value="Sulfhydryl_oxidase"/>
</dbReference>
<evidence type="ECO:0000256" key="6">
    <source>
        <dbReference type="ARBA" id="ARBA00023157"/>
    </source>
</evidence>
<feature type="non-terminal residue" evidence="11">
    <location>
        <position position="1"/>
    </location>
</feature>
<dbReference type="AlphaFoldDB" id="A0AAV1IAJ5"/>
<comment type="catalytic activity">
    <reaction evidence="8">
        <text>2 R'C(R)SH + O2 = R'C(R)S-S(R)CR' + H2O2</text>
        <dbReference type="Rhea" id="RHEA:17357"/>
        <dbReference type="ChEBI" id="CHEBI:15379"/>
        <dbReference type="ChEBI" id="CHEBI:16240"/>
        <dbReference type="ChEBI" id="CHEBI:16520"/>
        <dbReference type="ChEBI" id="CHEBI:17412"/>
        <dbReference type="EC" id="1.8.3.2"/>
    </reaction>
</comment>
<comment type="caution">
    <text evidence="11">The sequence shown here is derived from an EMBL/GenBank/DDBJ whole genome shotgun (WGS) entry which is preliminary data.</text>
</comment>
<dbReference type="InterPro" id="IPR036249">
    <property type="entry name" value="Thioredoxin-like_sf"/>
</dbReference>
<dbReference type="GO" id="GO:0003756">
    <property type="term" value="F:protein disulfide isomerase activity"/>
    <property type="evidence" value="ECO:0007669"/>
    <property type="project" value="TreeGrafter"/>
</dbReference>
<dbReference type="GO" id="GO:0005615">
    <property type="term" value="C:extracellular space"/>
    <property type="evidence" value="ECO:0007669"/>
    <property type="project" value="TreeGrafter"/>
</dbReference>
<accession>A0AAV1IAJ5</accession>
<keyword evidence="4 8" id="KW-0274">FAD</keyword>
<dbReference type="CDD" id="cd02961">
    <property type="entry name" value="PDI_a_family"/>
    <property type="match status" value="1"/>
</dbReference>
<dbReference type="GO" id="GO:0016971">
    <property type="term" value="F:flavin-dependent sulfhydryl oxidase activity"/>
    <property type="evidence" value="ECO:0007669"/>
    <property type="project" value="InterPro"/>
</dbReference>
<feature type="domain" description="ERV/ALR sulfhydryl oxidase" evidence="9">
    <location>
        <begin position="230"/>
        <end position="335"/>
    </location>
</feature>
<organism evidence="11 12">
    <name type="scientific">Coccomyxa viridis</name>
    <dbReference type="NCBI Taxonomy" id="1274662"/>
    <lineage>
        <taxon>Eukaryota</taxon>
        <taxon>Viridiplantae</taxon>
        <taxon>Chlorophyta</taxon>
        <taxon>core chlorophytes</taxon>
        <taxon>Trebouxiophyceae</taxon>
        <taxon>Trebouxiophyceae incertae sedis</taxon>
        <taxon>Coccomyxaceae</taxon>
        <taxon>Coccomyxa</taxon>
    </lineage>
</organism>
<name>A0AAV1IAJ5_9CHLO</name>
<evidence type="ECO:0000256" key="2">
    <source>
        <dbReference type="ARBA" id="ARBA00022630"/>
    </source>
</evidence>
<gene>
    <name evidence="11" type="ORF">CVIRNUC_006719</name>
</gene>
<evidence type="ECO:0000256" key="1">
    <source>
        <dbReference type="ARBA" id="ARBA00001974"/>
    </source>
</evidence>
<dbReference type="PANTHER" id="PTHR22897:SF8">
    <property type="entry name" value="SULFHYDRYL OXIDASE"/>
    <property type="match status" value="1"/>
</dbReference>
<dbReference type="Proteomes" id="UP001314263">
    <property type="component" value="Unassembled WGS sequence"/>
</dbReference>
<dbReference type="PROSITE" id="PS51352">
    <property type="entry name" value="THIOREDOXIN_2"/>
    <property type="match status" value="1"/>
</dbReference>
<dbReference type="Pfam" id="PF04777">
    <property type="entry name" value="Evr1_Alr"/>
    <property type="match status" value="1"/>
</dbReference>
<dbReference type="SUPFAM" id="SSF69000">
    <property type="entry name" value="FAD-dependent thiol oxidase"/>
    <property type="match status" value="1"/>
</dbReference>
<dbReference type="Gene3D" id="1.20.120.310">
    <property type="entry name" value="ERV/ALR sulfhydryl oxidase domain"/>
    <property type="match status" value="1"/>
</dbReference>
<evidence type="ECO:0000313" key="11">
    <source>
        <dbReference type="EMBL" id="CAK0783520.1"/>
    </source>
</evidence>
<keyword evidence="5 8" id="KW-0560">Oxidoreductase</keyword>
<evidence type="ECO:0000256" key="7">
    <source>
        <dbReference type="ARBA" id="ARBA00023180"/>
    </source>
</evidence>
<evidence type="ECO:0000259" key="10">
    <source>
        <dbReference type="PROSITE" id="PS51352"/>
    </source>
</evidence>
<sequence length="443" mass="48365">RGVLMEFYAAWCPACKHFQPHYEKVAAYFYGSPRPKPEVYVARVDCATEAALCSLYNIGHYPTLRFGRPADFEVGRGKLEEYSGVREEKEIVEWVGKLQSTAYDFDPLKEAQAFQQAAPVAKREETAPKPPQHVDLNDIESSTILSFRYIAEMGDGLAGLEKRQALKDWLELLARSHPLKRCTQGAQSALDSLPQIWPPGAAGASAAALGQVKICGAGVSIKEWGSCRGSRETSRGYTCGLWLLLHSLAARSTPPETVGAFWMAAVRQFVEQFFQCSECSQHFGAMAAEEAALAVTTQRDAVLWAWRAHNIVNKRVADEEFKDHSGDPFFPKAQWPTPELCPLCRAPSVTAGAGKGGSEAEPEWNEDEVYRFLVRFYGDAGEKVDAAAAAYFGGRKGLSGKVEKARRHSGTIAKAGGIALVALAAYVLVRNARGSGRKGASIL</sequence>
<keyword evidence="2 8" id="KW-0285">Flavoprotein</keyword>
<dbReference type="Gene3D" id="3.40.30.10">
    <property type="entry name" value="Glutaredoxin"/>
    <property type="match status" value="1"/>
</dbReference>
<dbReference type="InterPro" id="IPR017937">
    <property type="entry name" value="Thioredoxin_CS"/>
</dbReference>
<dbReference type="InterPro" id="IPR036774">
    <property type="entry name" value="ERV/ALR_sulphydryl_oxid_sf"/>
</dbReference>
<dbReference type="InterPro" id="IPR013766">
    <property type="entry name" value="Thioredoxin_domain"/>
</dbReference>
<dbReference type="PROSITE" id="PS51324">
    <property type="entry name" value="ERV_ALR"/>
    <property type="match status" value="1"/>
</dbReference>
<dbReference type="GO" id="GO:0006457">
    <property type="term" value="P:protein folding"/>
    <property type="evidence" value="ECO:0007669"/>
    <property type="project" value="TreeGrafter"/>
</dbReference>
<evidence type="ECO:0000256" key="8">
    <source>
        <dbReference type="RuleBase" id="RU371123"/>
    </source>
</evidence>
<proteinExistence type="predicted"/>
<dbReference type="InterPro" id="IPR017905">
    <property type="entry name" value="ERV/ALR_sulphydryl_oxidase"/>
</dbReference>
<dbReference type="GO" id="GO:0000139">
    <property type="term" value="C:Golgi membrane"/>
    <property type="evidence" value="ECO:0007669"/>
    <property type="project" value="TreeGrafter"/>
</dbReference>
<protein>
    <recommendedName>
        <fullName evidence="8">Sulfhydryl oxidase</fullName>
        <ecNumber evidence="8">1.8.3.2</ecNumber>
    </recommendedName>
</protein>
<feature type="domain" description="Thioredoxin" evidence="10">
    <location>
        <begin position="1"/>
        <end position="100"/>
    </location>
</feature>
<evidence type="ECO:0000256" key="5">
    <source>
        <dbReference type="ARBA" id="ARBA00023002"/>
    </source>
</evidence>
<dbReference type="PROSITE" id="PS00194">
    <property type="entry name" value="THIOREDOXIN_1"/>
    <property type="match status" value="1"/>
</dbReference>
<reference evidence="11 12" key="1">
    <citation type="submission" date="2023-10" db="EMBL/GenBank/DDBJ databases">
        <authorList>
            <person name="Maclean D."/>
            <person name="Macfadyen A."/>
        </authorList>
    </citation>
    <scope>NUCLEOTIDE SEQUENCE [LARGE SCALE GENOMIC DNA]</scope>
</reference>
<dbReference type="PANTHER" id="PTHR22897">
    <property type="entry name" value="QUIESCIN Q6-RELATED SULFHYDRYL OXIDASE"/>
    <property type="match status" value="1"/>
</dbReference>
<keyword evidence="12" id="KW-1185">Reference proteome</keyword>
<evidence type="ECO:0000256" key="3">
    <source>
        <dbReference type="ARBA" id="ARBA00022729"/>
    </source>
</evidence>
<evidence type="ECO:0000259" key="9">
    <source>
        <dbReference type="PROSITE" id="PS51324"/>
    </source>
</evidence>
<evidence type="ECO:0000256" key="4">
    <source>
        <dbReference type="ARBA" id="ARBA00022827"/>
    </source>
</evidence>
<evidence type="ECO:0000313" key="12">
    <source>
        <dbReference type="Proteomes" id="UP001314263"/>
    </source>
</evidence>
<dbReference type="SUPFAM" id="SSF52833">
    <property type="entry name" value="Thioredoxin-like"/>
    <property type="match status" value="1"/>
</dbReference>
<keyword evidence="3" id="KW-0732">Signal</keyword>